<dbReference type="EMBL" id="BPVZ01000807">
    <property type="protein sequence ID" value="GKV52679.1"/>
    <property type="molecule type" value="Genomic_DNA"/>
</dbReference>
<reference evidence="3 4" key="1">
    <citation type="journal article" date="2021" name="Commun. Biol.">
        <title>The genome of Shorea leprosula (Dipterocarpaceae) highlights the ecological relevance of drought in aseasonal tropical rainforests.</title>
        <authorList>
            <person name="Ng K.K.S."/>
            <person name="Kobayashi M.J."/>
            <person name="Fawcett J.A."/>
            <person name="Hatakeyama M."/>
            <person name="Paape T."/>
            <person name="Ng C.H."/>
            <person name="Ang C.C."/>
            <person name="Tnah L.H."/>
            <person name="Lee C.T."/>
            <person name="Nishiyama T."/>
            <person name="Sese J."/>
            <person name="O'Brien M.J."/>
            <person name="Copetti D."/>
            <person name="Mohd Noor M.I."/>
            <person name="Ong R.C."/>
            <person name="Putra M."/>
            <person name="Sireger I.Z."/>
            <person name="Indrioko S."/>
            <person name="Kosugi Y."/>
            <person name="Izuno A."/>
            <person name="Isagi Y."/>
            <person name="Lee S.L."/>
            <person name="Shimizu K.K."/>
        </authorList>
    </citation>
    <scope>NUCLEOTIDE SEQUENCE [LARGE SCALE GENOMIC DNA]</scope>
    <source>
        <strain evidence="3">214</strain>
    </source>
</reference>
<dbReference type="InterPro" id="IPR036397">
    <property type="entry name" value="RNaseH_sf"/>
</dbReference>
<evidence type="ECO:0000256" key="1">
    <source>
        <dbReference type="SAM" id="MobiDB-lite"/>
    </source>
</evidence>
<dbReference type="Gene3D" id="3.30.70.270">
    <property type="match status" value="2"/>
</dbReference>
<evidence type="ECO:0000313" key="3">
    <source>
        <dbReference type="EMBL" id="GKV52679.1"/>
    </source>
</evidence>
<accession>A0AAV5MUK8</accession>
<dbReference type="InterPro" id="IPR001584">
    <property type="entry name" value="Integrase_cat-core"/>
</dbReference>
<dbReference type="InterPro" id="IPR050951">
    <property type="entry name" value="Retrovirus_Pol_polyprotein"/>
</dbReference>
<dbReference type="GO" id="GO:0003676">
    <property type="term" value="F:nucleic acid binding"/>
    <property type="evidence" value="ECO:0007669"/>
    <property type="project" value="InterPro"/>
</dbReference>
<dbReference type="Gene3D" id="3.10.10.10">
    <property type="entry name" value="HIV Type 1 Reverse Transcriptase, subunit A, domain 1"/>
    <property type="match status" value="1"/>
</dbReference>
<dbReference type="Proteomes" id="UP001054252">
    <property type="component" value="Unassembled WGS sequence"/>
</dbReference>
<dbReference type="PANTHER" id="PTHR37984">
    <property type="entry name" value="PROTEIN CBG26694"/>
    <property type="match status" value="1"/>
</dbReference>
<keyword evidence="4" id="KW-1185">Reference proteome</keyword>
<dbReference type="InterPro" id="IPR000477">
    <property type="entry name" value="RT_dom"/>
</dbReference>
<feature type="compositionally biased region" description="Polar residues" evidence="1">
    <location>
        <begin position="1"/>
        <end position="22"/>
    </location>
</feature>
<proteinExistence type="predicted"/>
<feature type="domain" description="Integrase catalytic" evidence="2">
    <location>
        <begin position="527"/>
        <end position="699"/>
    </location>
</feature>
<gene>
    <name evidence="3" type="ORF">SLEP1_g59250</name>
</gene>
<protein>
    <recommendedName>
        <fullName evidence="2">Integrase catalytic domain-containing protein</fullName>
    </recommendedName>
</protein>
<dbReference type="InterPro" id="IPR043128">
    <property type="entry name" value="Rev_trsase/Diguanyl_cyclase"/>
</dbReference>
<feature type="region of interest" description="Disordered" evidence="1">
    <location>
        <begin position="1"/>
        <end position="87"/>
    </location>
</feature>
<dbReference type="PANTHER" id="PTHR37984:SF5">
    <property type="entry name" value="PROTEIN NYNRIN-LIKE"/>
    <property type="match status" value="1"/>
</dbReference>
<dbReference type="CDD" id="cd01647">
    <property type="entry name" value="RT_LTR"/>
    <property type="match status" value="1"/>
</dbReference>
<dbReference type="InterPro" id="IPR012337">
    <property type="entry name" value="RNaseH-like_sf"/>
</dbReference>
<name>A0AAV5MUK8_9ROSI</name>
<dbReference type="SUPFAM" id="SSF56672">
    <property type="entry name" value="DNA/RNA polymerases"/>
    <property type="match status" value="1"/>
</dbReference>
<dbReference type="Pfam" id="PF00078">
    <property type="entry name" value="RVT_1"/>
    <property type="match status" value="1"/>
</dbReference>
<dbReference type="GO" id="GO:0015074">
    <property type="term" value="P:DNA integration"/>
    <property type="evidence" value="ECO:0007669"/>
    <property type="project" value="InterPro"/>
</dbReference>
<dbReference type="Gene3D" id="3.30.420.10">
    <property type="entry name" value="Ribonuclease H-like superfamily/Ribonuclease H"/>
    <property type="match status" value="1"/>
</dbReference>
<organism evidence="3 4">
    <name type="scientific">Rubroshorea leprosula</name>
    <dbReference type="NCBI Taxonomy" id="152421"/>
    <lineage>
        <taxon>Eukaryota</taxon>
        <taxon>Viridiplantae</taxon>
        <taxon>Streptophyta</taxon>
        <taxon>Embryophyta</taxon>
        <taxon>Tracheophyta</taxon>
        <taxon>Spermatophyta</taxon>
        <taxon>Magnoliopsida</taxon>
        <taxon>eudicotyledons</taxon>
        <taxon>Gunneridae</taxon>
        <taxon>Pentapetalae</taxon>
        <taxon>rosids</taxon>
        <taxon>malvids</taxon>
        <taxon>Malvales</taxon>
        <taxon>Dipterocarpaceae</taxon>
        <taxon>Rubroshorea</taxon>
    </lineage>
</organism>
<dbReference type="InterPro" id="IPR043502">
    <property type="entry name" value="DNA/RNA_pol_sf"/>
</dbReference>
<evidence type="ECO:0000313" key="4">
    <source>
        <dbReference type="Proteomes" id="UP001054252"/>
    </source>
</evidence>
<dbReference type="AlphaFoldDB" id="A0AAV5MUK8"/>
<sequence length="715" mass="81398">MDDQDNTQLSGLGLSDFQSMSRNLFVEGSEGEQMSGLNDERTPTGGEQPVEIATHNSSALSNVVVLTKPRGSGKSNPEPSSSKHNEELMRKNANLERQLKTYKIEPYHEGFKIPHLETYDGSGDPDEHLHTYHAIMKVQNATNAMMCKVFPATLKSNTRSRGHLLLSMTPPEQTRVNIVITIVNQMLGIPVEFAIHKLSTDPTKKLVVQKCYLFGPEKQDVTDEQIHKLLQADFIRRVEYSQWVSNFVLIKKPNSKWRMCIDFTNLNEACLKDPHPLPNVEKLVECAAGHECMSFLYASLGYHQVQLRLDDQEKTTFYAGDAIYYYVMIPFRLKNAGATYQKLVQVVFKLQIGRNIEVYVDDMIVTNLRAEDHIDNLNEIFQNLRQAWRKLNPLKCMFVVESCKFMGYVVSKKGTDKVQAVQQMKPPKIVKDVQRLTSRLVALHRFIAKSTERCLPFFKALREPKNFQWTNKCQQAFNELKQYLASLPLLSKPVEGEKLYLYLGITDEAINSILLKELKIGFVSFQIDKIPMADNKQADELSKLSSSQDINSQRTTFIEILDAPSYDDLIPECQVLSTDPSSPSWTTPLINYFQSGKLPENTFEARLVRRKVAHFNLIDVLKSFCDDYDIELSLTFVYTPQSNGQAESANKIVLRGLNARVLATHSNWVDELNKVLWSCRTMPSLTTGETPFSLAYKVEVVIPMEIDLLTTRPAQ</sequence>
<dbReference type="SUPFAM" id="SSF53098">
    <property type="entry name" value="Ribonuclease H-like"/>
    <property type="match status" value="1"/>
</dbReference>
<evidence type="ECO:0000259" key="2">
    <source>
        <dbReference type="PROSITE" id="PS50994"/>
    </source>
</evidence>
<dbReference type="PROSITE" id="PS50994">
    <property type="entry name" value="INTEGRASE"/>
    <property type="match status" value="1"/>
</dbReference>
<feature type="non-terminal residue" evidence="3">
    <location>
        <position position="715"/>
    </location>
</feature>
<comment type="caution">
    <text evidence="3">The sequence shown here is derived from an EMBL/GenBank/DDBJ whole genome shotgun (WGS) entry which is preliminary data.</text>
</comment>